<dbReference type="SMART" id="SM00382">
    <property type="entry name" value="AAA"/>
    <property type="match status" value="1"/>
</dbReference>
<name>A0A9W6LLS5_9FUSO</name>
<dbReference type="GO" id="GO:0005524">
    <property type="term" value="F:ATP binding"/>
    <property type="evidence" value="ECO:0007669"/>
    <property type="project" value="InterPro"/>
</dbReference>
<reference evidence="3" key="1">
    <citation type="submission" date="2022-12" db="EMBL/GenBank/DDBJ databases">
        <title>Reference genome sequencing for broad-spectrum identification of bacterial and archaeal isolates by mass spectrometry.</title>
        <authorList>
            <person name="Sekiguchi Y."/>
            <person name="Tourlousse D.M."/>
        </authorList>
    </citation>
    <scope>NUCLEOTIDE SEQUENCE</scope>
    <source>
        <strain evidence="3">10succ1</strain>
    </source>
</reference>
<dbReference type="InterPro" id="IPR006321">
    <property type="entry name" value="PilT/PilU"/>
</dbReference>
<organism evidence="3 4">
    <name type="scientific">Propionigenium maris DSM 9537</name>
    <dbReference type="NCBI Taxonomy" id="1123000"/>
    <lineage>
        <taxon>Bacteria</taxon>
        <taxon>Fusobacteriati</taxon>
        <taxon>Fusobacteriota</taxon>
        <taxon>Fusobacteriia</taxon>
        <taxon>Fusobacteriales</taxon>
        <taxon>Fusobacteriaceae</taxon>
        <taxon>Propionigenium</taxon>
    </lineage>
</organism>
<gene>
    <name evidence="3" type="primary">pilT-1</name>
    <name evidence="3" type="ORF">PM10SUCC1_11050</name>
</gene>
<comment type="caution">
    <text evidence="3">The sequence shown here is derived from an EMBL/GenBank/DDBJ whole genome shotgun (WGS) entry which is preliminary data.</text>
</comment>
<dbReference type="RefSeq" id="WP_281834169.1">
    <property type="nucleotide sequence ID" value="NZ_BSDY01000004.1"/>
</dbReference>
<proteinExistence type="inferred from homology"/>
<dbReference type="EMBL" id="BSDY01000004">
    <property type="protein sequence ID" value="GLI55591.1"/>
    <property type="molecule type" value="Genomic_DNA"/>
</dbReference>
<accession>A0A9W6LLS5</accession>
<comment type="similarity">
    <text evidence="1">Belongs to the GSP E family.</text>
</comment>
<dbReference type="Gene3D" id="3.40.50.300">
    <property type="entry name" value="P-loop containing nucleotide triphosphate hydrolases"/>
    <property type="match status" value="1"/>
</dbReference>
<dbReference type="InterPro" id="IPR001482">
    <property type="entry name" value="T2SS/T4SS_dom"/>
</dbReference>
<dbReference type="PANTHER" id="PTHR30486">
    <property type="entry name" value="TWITCHING MOTILITY PROTEIN PILT"/>
    <property type="match status" value="1"/>
</dbReference>
<dbReference type="InterPro" id="IPR050921">
    <property type="entry name" value="T4SS_GSP_E_ATPase"/>
</dbReference>
<evidence type="ECO:0000313" key="3">
    <source>
        <dbReference type="EMBL" id="GLI55591.1"/>
    </source>
</evidence>
<sequence length="367" mass="41494">MQIESYLRRLVEMEGSDLHIKVGSFPVVRVNGKLNFLGEEKLTLNDVNEMLAPLIDEERKADIEKYMASDFSYSINGVARFRMNLSLQRGTHMLVARVIPSEVPDLDNMNLPNVLRKVIHEKNGIILVTGATGSGKSTTVASMINEINKTQSKNIITVEDPIEFLYSDLMSMISQKELGSDVVSFEKALKFALRQDPDVIFIGELRDRETVEAALKAAETGHLVISTLHTINAYQTVSRILDLFPEERHKQLRYQLSESMRAIISQRLLPTLDNKRVAVNEILINTPVIKECILSAEGVADIPRYLAEGRTTYETQTFDQDIADKYKEKVISYETALKFATVKKDIELLKRGINVSSVADMYNDMFE</sequence>
<dbReference type="Proteomes" id="UP001144471">
    <property type="component" value="Unassembled WGS sequence"/>
</dbReference>
<dbReference type="Gene3D" id="3.30.450.90">
    <property type="match status" value="1"/>
</dbReference>
<dbReference type="GO" id="GO:0016887">
    <property type="term" value="F:ATP hydrolysis activity"/>
    <property type="evidence" value="ECO:0007669"/>
    <property type="project" value="InterPro"/>
</dbReference>
<dbReference type="InterPro" id="IPR003593">
    <property type="entry name" value="AAA+_ATPase"/>
</dbReference>
<keyword evidence="4" id="KW-1185">Reference proteome</keyword>
<dbReference type="AlphaFoldDB" id="A0A9W6LLS5"/>
<dbReference type="PANTHER" id="PTHR30486:SF12">
    <property type="entry name" value="TYPE IV PILUS ATPASE PILU"/>
    <property type="match status" value="1"/>
</dbReference>
<evidence type="ECO:0000259" key="2">
    <source>
        <dbReference type="SMART" id="SM00382"/>
    </source>
</evidence>
<evidence type="ECO:0000256" key="1">
    <source>
        <dbReference type="ARBA" id="ARBA00006611"/>
    </source>
</evidence>
<dbReference type="SUPFAM" id="SSF52540">
    <property type="entry name" value="P-loop containing nucleoside triphosphate hydrolases"/>
    <property type="match status" value="1"/>
</dbReference>
<dbReference type="NCBIfam" id="TIGR01420">
    <property type="entry name" value="pilT_fam"/>
    <property type="match status" value="1"/>
</dbReference>
<evidence type="ECO:0000313" key="4">
    <source>
        <dbReference type="Proteomes" id="UP001144471"/>
    </source>
</evidence>
<dbReference type="CDD" id="cd01131">
    <property type="entry name" value="PilT"/>
    <property type="match status" value="1"/>
</dbReference>
<protein>
    <submittedName>
        <fullName evidence="3">Twitching motility protein PilT</fullName>
    </submittedName>
</protein>
<feature type="domain" description="AAA+ ATPase" evidence="2">
    <location>
        <begin position="122"/>
        <end position="247"/>
    </location>
</feature>
<dbReference type="InterPro" id="IPR027417">
    <property type="entry name" value="P-loop_NTPase"/>
</dbReference>
<dbReference type="Pfam" id="PF00437">
    <property type="entry name" value="T2SSE"/>
    <property type="match status" value="1"/>
</dbReference>